<sequence>MVGCEEAGDERQLRVMTCTTASSLCGPWYSCETTSCIRPSYAAQSGDNIPISYGNSESAQRDATFADLCDPDESPLASASDPNEATHRPSAARALHCQLSCWRRTVTFGRHKSRGGLACGIGADRQNLQPSTTLSPEGPEVCRGRQVGGCGGKRRFAKGTTTGPNPMMRIMECPFLSSCHGQTACRDTADIPNFQLITDHAGGGRKTLLSRAR</sequence>
<dbReference type="AlphaFoldDB" id="A0A9P7ZID7"/>
<keyword evidence="2" id="KW-1185">Reference proteome</keyword>
<evidence type="ECO:0000313" key="2">
    <source>
        <dbReference type="Proteomes" id="UP000887229"/>
    </source>
</evidence>
<evidence type="ECO:0000313" key="1">
    <source>
        <dbReference type="EMBL" id="KAG9252595.1"/>
    </source>
</evidence>
<dbReference type="Proteomes" id="UP000887229">
    <property type="component" value="Unassembled WGS sequence"/>
</dbReference>
<protein>
    <submittedName>
        <fullName evidence="1">Uncharacterized protein</fullName>
    </submittedName>
</protein>
<comment type="caution">
    <text evidence="1">The sequence shown here is derived from an EMBL/GenBank/DDBJ whole genome shotgun (WGS) entry which is preliminary data.</text>
</comment>
<dbReference type="EMBL" id="MU251261">
    <property type="protein sequence ID" value="KAG9252595.1"/>
    <property type="molecule type" value="Genomic_DNA"/>
</dbReference>
<proteinExistence type="predicted"/>
<gene>
    <name evidence="1" type="ORF">F5Z01DRAFT_690293</name>
</gene>
<reference evidence="1" key="1">
    <citation type="journal article" date="2021" name="IMA Fungus">
        <title>Genomic characterization of three marine fungi, including Emericellopsis atlantica sp. nov. with signatures of a generalist lifestyle and marine biomass degradation.</title>
        <authorList>
            <person name="Hagestad O.C."/>
            <person name="Hou L."/>
            <person name="Andersen J.H."/>
            <person name="Hansen E.H."/>
            <person name="Altermark B."/>
            <person name="Li C."/>
            <person name="Kuhnert E."/>
            <person name="Cox R.J."/>
            <person name="Crous P.W."/>
            <person name="Spatafora J.W."/>
            <person name="Lail K."/>
            <person name="Amirebrahimi M."/>
            <person name="Lipzen A."/>
            <person name="Pangilinan J."/>
            <person name="Andreopoulos W."/>
            <person name="Hayes R.D."/>
            <person name="Ng V."/>
            <person name="Grigoriev I.V."/>
            <person name="Jackson S.A."/>
            <person name="Sutton T.D.S."/>
            <person name="Dobson A.D.W."/>
            <person name="Rama T."/>
        </authorList>
    </citation>
    <scope>NUCLEOTIDE SEQUENCE</scope>
    <source>
        <strain evidence="1">TS7</strain>
    </source>
</reference>
<dbReference type="GeneID" id="70297010"/>
<accession>A0A9P7ZID7</accession>
<dbReference type="RefSeq" id="XP_046116519.1">
    <property type="nucleotide sequence ID" value="XM_046266107.1"/>
</dbReference>
<name>A0A9P7ZID7_9HYPO</name>
<organism evidence="1 2">
    <name type="scientific">Emericellopsis atlantica</name>
    <dbReference type="NCBI Taxonomy" id="2614577"/>
    <lineage>
        <taxon>Eukaryota</taxon>
        <taxon>Fungi</taxon>
        <taxon>Dikarya</taxon>
        <taxon>Ascomycota</taxon>
        <taxon>Pezizomycotina</taxon>
        <taxon>Sordariomycetes</taxon>
        <taxon>Hypocreomycetidae</taxon>
        <taxon>Hypocreales</taxon>
        <taxon>Bionectriaceae</taxon>
        <taxon>Emericellopsis</taxon>
    </lineage>
</organism>